<keyword evidence="1" id="KW-1133">Transmembrane helix</keyword>
<feature type="domain" description="Phosphatidic acid phosphatase type 2/haloperoxidase" evidence="2">
    <location>
        <begin position="128"/>
        <end position="241"/>
    </location>
</feature>
<feature type="transmembrane region" description="Helical" evidence="1">
    <location>
        <begin position="125"/>
        <end position="146"/>
    </location>
</feature>
<dbReference type="Proteomes" id="UP000234881">
    <property type="component" value="Unassembled WGS sequence"/>
</dbReference>
<dbReference type="AlphaFoldDB" id="A0A2N5XTR9"/>
<reference evidence="3 4" key="1">
    <citation type="submission" date="2018-01" db="EMBL/GenBank/DDBJ databases">
        <title>The draft genome sequence of Cohaesibacter sp. H1304.</title>
        <authorList>
            <person name="Wang N.-N."/>
            <person name="Du Z.-J."/>
        </authorList>
    </citation>
    <scope>NUCLEOTIDE SEQUENCE [LARGE SCALE GENOMIC DNA]</scope>
    <source>
        <strain evidence="3 4">H1304</strain>
    </source>
</reference>
<dbReference type="EMBL" id="PKUQ01000013">
    <property type="protein sequence ID" value="PLW77904.1"/>
    <property type="molecule type" value="Genomic_DNA"/>
</dbReference>
<dbReference type="InterPro" id="IPR036938">
    <property type="entry name" value="PAP2/HPO_sf"/>
</dbReference>
<keyword evidence="1" id="KW-0472">Membrane</keyword>
<dbReference type="Gene3D" id="1.20.144.10">
    <property type="entry name" value="Phosphatidic acid phosphatase type 2/haloperoxidase"/>
    <property type="match status" value="2"/>
</dbReference>
<evidence type="ECO:0000256" key="1">
    <source>
        <dbReference type="SAM" id="Phobius"/>
    </source>
</evidence>
<dbReference type="SMART" id="SM00014">
    <property type="entry name" value="acidPPc"/>
    <property type="match status" value="1"/>
</dbReference>
<keyword evidence="4" id="KW-1185">Reference proteome</keyword>
<keyword evidence="1" id="KW-0812">Transmembrane</keyword>
<protein>
    <recommendedName>
        <fullName evidence="2">Phosphatidic acid phosphatase type 2/haloperoxidase domain-containing protein</fullName>
    </recommendedName>
</protein>
<dbReference type="PANTHER" id="PTHR14969">
    <property type="entry name" value="SPHINGOSINE-1-PHOSPHATE PHOSPHOHYDROLASE"/>
    <property type="match status" value="1"/>
</dbReference>
<dbReference type="OrthoDB" id="9780507at2"/>
<sequence>MIAISTITDAYRRLRQQISSFRRLLSVRGFRVRSGYNNPEITHPNWQLIIVVAISLIGLGFLFADDAAGHWKSTVSPEIYHFFRALTSLGKSEILLIPAALAILCLGLFPWQSLPKGAQAILCQFQMLGLYVVLAIAGSGLTNNLIKMTIGRARPRHFEQLGAFHFEPPGFSSGFQSFPSGHSTTAGAMAIVFILLFPKFKWTWLAIAAWIAGSRVIVGAHYPSDSVAGFVYGASFAWLLAVWFANRRLLFRAQGGLIRIPKNGGLSLTGLYKALHMLRQKA</sequence>
<evidence type="ECO:0000313" key="3">
    <source>
        <dbReference type="EMBL" id="PLW77904.1"/>
    </source>
</evidence>
<feature type="transmembrane region" description="Helical" evidence="1">
    <location>
        <begin position="46"/>
        <end position="64"/>
    </location>
</feature>
<dbReference type="RefSeq" id="WP_101533145.1">
    <property type="nucleotide sequence ID" value="NZ_PKUQ01000013.1"/>
</dbReference>
<organism evidence="3 4">
    <name type="scientific">Cohaesibacter celericrescens</name>
    <dbReference type="NCBI Taxonomy" id="2067669"/>
    <lineage>
        <taxon>Bacteria</taxon>
        <taxon>Pseudomonadati</taxon>
        <taxon>Pseudomonadota</taxon>
        <taxon>Alphaproteobacteria</taxon>
        <taxon>Hyphomicrobiales</taxon>
        <taxon>Cohaesibacteraceae</taxon>
    </lineage>
</organism>
<feature type="transmembrane region" description="Helical" evidence="1">
    <location>
        <begin position="94"/>
        <end position="113"/>
    </location>
</feature>
<gene>
    <name evidence="3" type="ORF">C0081_07200</name>
</gene>
<evidence type="ECO:0000313" key="4">
    <source>
        <dbReference type="Proteomes" id="UP000234881"/>
    </source>
</evidence>
<name>A0A2N5XTR9_9HYPH</name>
<feature type="transmembrane region" description="Helical" evidence="1">
    <location>
        <begin position="227"/>
        <end position="245"/>
    </location>
</feature>
<dbReference type="PANTHER" id="PTHR14969:SF13">
    <property type="entry name" value="AT30094P"/>
    <property type="match status" value="1"/>
</dbReference>
<dbReference type="Pfam" id="PF01569">
    <property type="entry name" value="PAP2"/>
    <property type="match status" value="1"/>
</dbReference>
<proteinExistence type="predicted"/>
<dbReference type="InterPro" id="IPR000326">
    <property type="entry name" value="PAP2/HPO"/>
</dbReference>
<comment type="caution">
    <text evidence="3">The sequence shown here is derived from an EMBL/GenBank/DDBJ whole genome shotgun (WGS) entry which is preliminary data.</text>
</comment>
<evidence type="ECO:0000259" key="2">
    <source>
        <dbReference type="SMART" id="SM00014"/>
    </source>
</evidence>
<accession>A0A2N5XTR9</accession>
<dbReference type="SUPFAM" id="SSF48317">
    <property type="entry name" value="Acid phosphatase/Vanadium-dependent haloperoxidase"/>
    <property type="match status" value="1"/>
</dbReference>